<comment type="cofactor">
    <cofactor evidence="8">
        <name>Mg(2+)</name>
        <dbReference type="ChEBI" id="CHEBI:18420"/>
    </cofactor>
</comment>
<dbReference type="Proteomes" id="UP001164557">
    <property type="component" value="Chromosome"/>
</dbReference>
<dbReference type="NCBIfam" id="TIGR00516">
    <property type="entry name" value="acpS"/>
    <property type="match status" value="1"/>
</dbReference>
<dbReference type="EMBL" id="CP084389">
    <property type="protein sequence ID" value="UZX29288.1"/>
    <property type="molecule type" value="Genomic_DNA"/>
</dbReference>
<keyword evidence="2 8" id="KW-0808">Transferase</keyword>
<dbReference type="GO" id="GO:0000287">
    <property type="term" value="F:magnesium ion binding"/>
    <property type="evidence" value="ECO:0007669"/>
    <property type="project" value="UniProtKB-UniRule"/>
</dbReference>
<dbReference type="Gene3D" id="3.90.470.20">
    <property type="entry name" value="4'-phosphopantetheinyl transferase domain"/>
    <property type="match status" value="1"/>
</dbReference>
<organism evidence="10 11">
    <name type="scientific">Lactobacillus helsingborgensis</name>
    <dbReference type="NCBI Taxonomy" id="1218494"/>
    <lineage>
        <taxon>Bacteria</taxon>
        <taxon>Bacillati</taxon>
        <taxon>Bacillota</taxon>
        <taxon>Bacilli</taxon>
        <taxon>Lactobacillales</taxon>
        <taxon>Lactobacillaceae</taxon>
        <taxon>Lactobacillus</taxon>
    </lineage>
</organism>
<feature type="domain" description="4'-phosphopantetheinyl transferase" evidence="9">
    <location>
        <begin position="4"/>
        <end position="99"/>
    </location>
</feature>
<keyword evidence="3 8" id="KW-0479">Metal-binding</keyword>
<sequence length="117" mass="12929">MIVGVGIDVVEVERVKKIVAKGDNFARKALTPNEFAQYEKLAGKRKVEYLGGRFSLKESFVKALGIGFGKGVGLQDIETLWDELGHPVTTSSKFTGKIFPSISHDRHEIVTLIVLEK</sequence>
<evidence type="ECO:0000256" key="2">
    <source>
        <dbReference type="ARBA" id="ARBA00022679"/>
    </source>
</evidence>
<dbReference type="NCBIfam" id="TIGR00556">
    <property type="entry name" value="pantethn_trn"/>
    <property type="match status" value="1"/>
</dbReference>
<keyword evidence="4 8" id="KW-0276">Fatty acid metabolism</keyword>
<reference evidence="10" key="1">
    <citation type="submission" date="2021-09" db="EMBL/GenBank/DDBJ databases">
        <title>Lactobacillus species from Apis mellifera, Switzerland.</title>
        <authorList>
            <person name="Pfister J."/>
            <person name="Brown A."/>
            <person name="Neumann P."/>
            <person name="Collaud A."/>
            <person name="Retschnig G."/>
            <person name="Perreten V."/>
        </authorList>
    </citation>
    <scope>NUCLEOTIDE SEQUENCE</scope>
    <source>
        <strain evidence="10">IBH002</strain>
    </source>
</reference>
<evidence type="ECO:0000256" key="3">
    <source>
        <dbReference type="ARBA" id="ARBA00022723"/>
    </source>
</evidence>
<dbReference type="HAMAP" id="MF_00101">
    <property type="entry name" value="AcpS"/>
    <property type="match status" value="1"/>
</dbReference>
<comment type="function">
    <text evidence="8">Transfers the 4'-phosphopantetheine moiety from coenzyme A to a Ser of acyl-carrier-protein.</text>
</comment>
<feature type="binding site" evidence="8">
    <location>
        <position position="8"/>
    </location>
    <ligand>
        <name>Mg(2+)</name>
        <dbReference type="ChEBI" id="CHEBI:18420"/>
    </ligand>
</feature>
<keyword evidence="1 8" id="KW-0444">Lipid biosynthesis</keyword>
<feature type="binding site" evidence="8">
    <location>
        <position position="58"/>
    </location>
    <ligand>
        <name>Mg(2+)</name>
        <dbReference type="ChEBI" id="CHEBI:18420"/>
    </ligand>
</feature>
<dbReference type="GO" id="GO:0005737">
    <property type="term" value="C:cytoplasm"/>
    <property type="evidence" value="ECO:0007669"/>
    <property type="project" value="UniProtKB-SubCell"/>
</dbReference>
<keyword evidence="7 8" id="KW-0275">Fatty acid biosynthesis</keyword>
<dbReference type="SUPFAM" id="SSF56214">
    <property type="entry name" value="4'-phosphopantetheinyl transferase"/>
    <property type="match status" value="1"/>
</dbReference>
<keyword evidence="11" id="KW-1185">Reference proteome</keyword>
<dbReference type="RefSeq" id="WP_046327505.1">
    <property type="nucleotide sequence ID" value="NZ_CP084389.1"/>
</dbReference>
<dbReference type="GO" id="GO:0008897">
    <property type="term" value="F:holo-[acyl-carrier-protein] synthase activity"/>
    <property type="evidence" value="ECO:0007669"/>
    <property type="project" value="UniProtKB-UniRule"/>
</dbReference>
<name>A0AA47GGK4_9LACO</name>
<dbReference type="GO" id="GO:0006633">
    <property type="term" value="P:fatty acid biosynthetic process"/>
    <property type="evidence" value="ECO:0007669"/>
    <property type="project" value="UniProtKB-UniRule"/>
</dbReference>
<evidence type="ECO:0000259" key="9">
    <source>
        <dbReference type="Pfam" id="PF01648"/>
    </source>
</evidence>
<dbReference type="AlphaFoldDB" id="A0AA47GGK4"/>
<keyword evidence="6 8" id="KW-0443">Lipid metabolism</keyword>
<gene>
    <name evidence="8 10" type="primary">acpS</name>
    <name evidence="10" type="ORF">LDX53_06840</name>
</gene>
<proteinExistence type="inferred from homology"/>
<evidence type="ECO:0000256" key="8">
    <source>
        <dbReference type="HAMAP-Rule" id="MF_00101"/>
    </source>
</evidence>
<evidence type="ECO:0000256" key="7">
    <source>
        <dbReference type="ARBA" id="ARBA00023160"/>
    </source>
</evidence>
<comment type="catalytic activity">
    <reaction evidence="8">
        <text>apo-[ACP] + CoA = holo-[ACP] + adenosine 3',5'-bisphosphate + H(+)</text>
        <dbReference type="Rhea" id="RHEA:12068"/>
        <dbReference type="Rhea" id="RHEA-COMP:9685"/>
        <dbReference type="Rhea" id="RHEA-COMP:9690"/>
        <dbReference type="ChEBI" id="CHEBI:15378"/>
        <dbReference type="ChEBI" id="CHEBI:29999"/>
        <dbReference type="ChEBI" id="CHEBI:57287"/>
        <dbReference type="ChEBI" id="CHEBI:58343"/>
        <dbReference type="ChEBI" id="CHEBI:64479"/>
        <dbReference type="EC" id="2.7.8.7"/>
    </reaction>
</comment>
<dbReference type="InterPro" id="IPR037143">
    <property type="entry name" value="4-PPantetheinyl_Trfase_dom_sf"/>
</dbReference>
<dbReference type="Pfam" id="PF01648">
    <property type="entry name" value="ACPS"/>
    <property type="match status" value="1"/>
</dbReference>
<dbReference type="InterPro" id="IPR008278">
    <property type="entry name" value="4-PPantetheinyl_Trfase_dom"/>
</dbReference>
<evidence type="ECO:0000256" key="5">
    <source>
        <dbReference type="ARBA" id="ARBA00022842"/>
    </source>
</evidence>
<comment type="similarity">
    <text evidence="8">Belongs to the P-Pant transferase superfamily. AcpS family.</text>
</comment>
<dbReference type="InterPro" id="IPR002582">
    <property type="entry name" value="ACPS"/>
</dbReference>
<comment type="subcellular location">
    <subcellularLocation>
        <location evidence="8">Cytoplasm</location>
    </subcellularLocation>
</comment>
<protein>
    <recommendedName>
        <fullName evidence="8">Holo-[acyl-carrier-protein] synthase</fullName>
        <shortName evidence="8">Holo-ACP synthase</shortName>
        <ecNumber evidence="8">2.7.8.7</ecNumber>
    </recommendedName>
    <alternativeName>
        <fullName evidence="8">4'-phosphopantetheinyl transferase AcpS</fullName>
    </alternativeName>
</protein>
<evidence type="ECO:0000256" key="4">
    <source>
        <dbReference type="ARBA" id="ARBA00022832"/>
    </source>
</evidence>
<evidence type="ECO:0000256" key="6">
    <source>
        <dbReference type="ARBA" id="ARBA00023098"/>
    </source>
</evidence>
<evidence type="ECO:0000256" key="1">
    <source>
        <dbReference type="ARBA" id="ARBA00022516"/>
    </source>
</evidence>
<evidence type="ECO:0000313" key="10">
    <source>
        <dbReference type="EMBL" id="UZX29288.1"/>
    </source>
</evidence>
<evidence type="ECO:0000313" key="11">
    <source>
        <dbReference type="Proteomes" id="UP001164557"/>
    </source>
</evidence>
<keyword evidence="8" id="KW-0963">Cytoplasm</keyword>
<keyword evidence="5 8" id="KW-0460">Magnesium</keyword>
<dbReference type="InterPro" id="IPR004568">
    <property type="entry name" value="Ppantetheine-prot_Trfase_dom"/>
</dbReference>
<accession>A0AA47GGK4</accession>
<dbReference type="EC" id="2.7.8.7" evidence="8"/>